<evidence type="ECO:0000256" key="3">
    <source>
        <dbReference type="ARBA" id="ARBA00022692"/>
    </source>
</evidence>
<feature type="transmembrane region" description="Helical" evidence="6">
    <location>
        <begin position="221"/>
        <end position="250"/>
    </location>
</feature>
<feature type="transmembrane region" description="Helical" evidence="6">
    <location>
        <begin position="262"/>
        <end position="283"/>
    </location>
</feature>
<dbReference type="AlphaFoldDB" id="A0A5B7DSD0"/>
<comment type="caution">
    <text evidence="8">The sequence shown here is derived from an EMBL/GenBank/DDBJ whole genome shotgun (WGS) entry which is preliminary data.</text>
</comment>
<dbReference type="InterPro" id="IPR024989">
    <property type="entry name" value="MFS_assoc_dom"/>
</dbReference>
<evidence type="ECO:0000256" key="2">
    <source>
        <dbReference type="ARBA" id="ARBA00005241"/>
    </source>
</evidence>
<feature type="transmembrane region" description="Helical" evidence="6">
    <location>
        <begin position="53"/>
        <end position="72"/>
    </location>
</feature>
<feature type="transmembrane region" description="Helical" evidence="6">
    <location>
        <begin position="396"/>
        <end position="415"/>
    </location>
</feature>
<accession>A0A5B7DSD0</accession>
<feature type="transmembrane region" description="Helical" evidence="6">
    <location>
        <begin position="295"/>
        <end position="316"/>
    </location>
</feature>
<sequence>MLPFLPTHARVLGITETELGVMYAASAFITLAGPPLTGMLADRLGNFKVRPSCLYVYLSGGVALLYCVVPVGRHTHALPDNVSLSLTKHTDAHLTAALPPPLYCNFLPHLDTIHITLVNCTVCDVTPVGAGGCVPGGQKCAEQQVVTPSHGQTPLQVNIITATSNASFLHAQDAAVSLQDNVHRQQGEVSGCGVWCLVFAAREDLCANSQVVEAVAPLTTFWYYLVVQVLNGLALAASFTLFDGATMVILRRSGGDYGLQRLYGNLGIVVLTPLSGTLIQWYSGSQLIQDYRPSFILYCSLKLVCGVIILFLDMEFRKPSERVTRDFKTLLRNPEVVTFLLIMFVSGLIMSVVETFIFWLLEDIGASSFLMSITVAVGSLAGIPVLIASNFFFTRLGYVNTIVLGFAFFVVRLAVMPSYQSSVERYHKNFSWLCRAIGVPCLAAEVCIMTGHNTPGQGFLVLAVACFVASSIKSRHKDKMVELVNVLSVLTIIGLAVAGMDL</sequence>
<comment type="subcellular location">
    <subcellularLocation>
        <location evidence="1">Membrane</location>
        <topology evidence="1">Multi-pass membrane protein</topology>
    </subcellularLocation>
</comment>
<dbReference type="PANTHER" id="PTHR16172:SF35">
    <property type="entry name" value="MAJOR FACILITATOR SUPERFAMILY (MFS) PROFILE DOMAIN-CONTAINING PROTEIN"/>
    <property type="match status" value="1"/>
</dbReference>
<evidence type="ECO:0000313" key="9">
    <source>
        <dbReference type="Proteomes" id="UP000324222"/>
    </source>
</evidence>
<keyword evidence="4 6" id="KW-1133">Transmembrane helix</keyword>
<evidence type="ECO:0000256" key="1">
    <source>
        <dbReference type="ARBA" id="ARBA00004141"/>
    </source>
</evidence>
<evidence type="ECO:0000259" key="7">
    <source>
        <dbReference type="Pfam" id="PF12832"/>
    </source>
</evidence>
<evidence type="ECO:0000256" key="5">
    <source>
        <dbReference type="ARBA" id="ARBA00023136"/>
    </source>
</evidence>
<evidence type="ECO:0000256" key="4">
    <source>
        <dbReference type="ARBA" id="ARBA00022989"/>
    </source>
</evidence>
<evidence type="ECO:0000313" key="8">
    <source>
        <dbReference type="EMBL" id="MPC24175.1"/>
    </source>
</evidence>
<protein>
    <recommendedName>
        <fullName evidence="7">Major facilitator superfamily associated domain-containing protein</fullName>
    </recommendedName>
</protein>
<feature type="transmembrane region" description="Helical" evidence="6">
    <location>
        <begin position="454"/>
        <end position="471"/>
    </location>
</feature>
<keyword evidence="3 6" id="KW-0812">Transmembrane</keyword>
<dbReference type="InterPro" id="IPR051717">
    <property type="entry name" value="MFS_MFSD6"/>
</dbReference>
<name>A0A5B7DSD0_PORTR</name>
<organism evidence="8 9">
    <name type="scientific">Portunus trituberculatus</name>
    <name type="common">Swimming crab</name>
    <name type="synonym">Neptunus trituberculatus</name>
    <dbReference type="NCBI Taxonomy" id="210409"/>
    <lineage>
        <taxon>Eukaryota</taxon>
        <taxon>Metazoa</taxon>
        <taxon>Ecdysozoa</taxon>
        <taxon>Arthropoda</taxon>
        <taxon>Crustacea</taxon>
        <taxon>Multicrustacea</taxon>
        <taxon>Malacostraca</taxon>
        <taxon>Eumalacostraca</taxon>
        <taxon>Eucarida</taxon>
        <taxon>Decapoda</taxon>
        <taxon>Pleocyemata</taxon>
        <taxon>Brachyura</taxon>
        <taxon>Eubrachyura</taxon>
        <taxon>Portunoidea</taxon>
        <taxon>Portunidae</taxon>
        <taxon>Portuninae</taxon>
        <taxon>Portunus</taxon>
    </lineage>
</organism>
<dbReference type="InterPro" id="IPR036259">
    <property type="entry name" value="MFS_trans_sf"/>
</dbReference>
<dbReference type="Gene3D" id="1.20.1250.20">
    <property type="entry name" value="MFS general substrate transporter like domains"/>
    <property type="match status" value="3"/>
</dbReference>
<keyword evidence="9" id="KW-1185">Reference proteome</keyword>
<comment type="similarity">
    <text evidence="2">Belongs to the major facilitator superfamily. MFSD6 family.</text>
</comment>
<gene>
    <name evidence="8" type="ORF">E2C01_017252</name>
</gene>
<dbReference type="Proteomes" id="UP000324222">
    <property type="component" value="Unassembled WGS sequence"/>
</dbReference>
<dbReference type="SUPFAM" id="SSF103473">
    <property type="entry name" value="MFS general substrate transporter"/>
    <property type="match status" value="1"/>
</dbReference>
<evidence type="ECO:0000256" key="6">
    <source>
        <dbReference type="SAM" id="Phobius"/>
    </source>
</evidence>
<reference evidence="8 9" key="1">
    <citation type="submission" date="2019-05" db="EMBL/GenBank/DDBJ databases">
        <title>Another draft genome of Portunus trituberculatus and its Hox gene families provides insights of decapod evolution.</title>
        <authorList>
            <person name="Jeong J.-H."/>
            <person name="Song I."/>
            <person name="Kim S."/>
            <person name="Choi T."/>
            <person name="Kim D."/>
            <person name="Ryu S."/>
            <person name="Kim W."/>
        </authorList>
    </citation>
    <scope>NUCLEOTIDE SEQUENCE [LARGE SCALE GENOMIC DNA]</scope>
    <source>
        <tissue evidence="8">Muscle</tissue>
    </source>
</reference>
<feature type="transmembrane region" description="Helical" evidence="6">
    <location>
        <begin position="336"/>
        <end position="361"/>
    </location>
</feature>
<dbReference type="Pfam" id="PF12832">
    <property type="entry name" value="MFS_1_like"/>
    <property type="match status" value="1"/>
</dbReference>
<feature type="transmembrane region" description="Helical" evidence="6">
    <location>
        <begin position="20"/>
        <end position="41"/>
    </location>
</feature>
<feature type="transmembrane region" description="Helical" evidence="6">
    <location>
        <begin position="483"/>
        <end position="500"/>
    </location>
</feature>
<feature type="domain" description="Major facilitator superfamily associated" evidence="7">
    <location>
        <begin position="1"/>
        <end position="419"/>
    </location>
</feature>
<proteinExistence type="inferred from homology"/>
<feature type="transmembrane region" description="Helical" evidence="6">
    <location>
        <begin position="367"/>
        <end position="389"/>
    </location>
</feature>
<dbReference type="PANTHER" id="PTHR16172">
    <property type="entry name" value="MAJOR FACILITATOR SUPERFAMILY DOMAIN-CONTAINING PROTEIN 6-LIKE"/>
    <property type="match status" value="1"/>
</dbReference>
<keyword evidence="5 6" id="KW-0472">Membrane</keyword>
<dbReference type="EMBL" id="VSRR010001297">
    <property type="protein sequence ID" value="MPC24175.1"/>
    <property type="molecule type" value="Genomic_DNA"/>
</dbReference>
<dbReference type="GO" id="GO:0016020">
    <property type="term" value="C:membrane"/>
    <property type="evidence" value="ECO:0007669"/>
    <property type="project" value="UniProtKB-SubCell"/>
</dbReference>
<dbReference type="OrthoDB" id="10061976at2759"/>